<evidence type="ECO:0000313" key="6">
    <source>
        <dbReference type="EMBL" id="CAK7211070.1"/>
    </source>
</evidence>
<dbReference type="Pfam" id="PF00962">
    <property type="entry name" value="A_deaminase"/>
    <property type="match status" value="1"/>
</dbReference>
<evidence type="ECO:0000313" key="7">
    <source>
        <dbReference type="Proteomes" id="UP001642482"/>
    </source>
</evidence>
<dbReference type="EMBL" id="CAWUHD010000006">
    <property type="protein sequence ID" value="CAK7211070.1"/>
    <property type="molecule type" value="Genomic_DNA"/>
</dbReference>
<dbReference type="Proteomes" id="UP001642482">
    <property type="component" value="Unassembled WGS sequence"/>
</dbReference>
<organism evidence="6 7">
    <name type="scientific">Sporothrix eucalyptigena</name>
    <dbReference type="NCBI Taxonomy" id="1812306"/>
    <lineage>
        <taxon>Eukaryota</taxon>
        <taxon>Fungi</taxon>
        <taxon>Dikarya</taxon>
        <taxon>Ascomycota</taxon>
        <taxon>Pezizomycotina</taxon>
        <taxon>Sordariomycetes</taxon>
        <taxon>Sordariomycetidae</taxon>
        <taxon>Ophiostomatales</taxon>
        <taxon>Ophiostomataceae</taxon>
        <taxon>Sporothrix</taxon>
    </lineage>
</organism>
<reference evidence="6 7" key="1">
    <citation type="submission" date="2024-01" db="EMBL/GenBank/DDBJ databases">
        <authorList>
            <person name="Allen C."/>
            <person name="Tagirdzhanova G."/>
        </authorList>
    </citation>
    <scope>NUCLEOTIDE SEQUENCE [LARGE SCALE GENOMIC DNA]</scope>
</reference>
<dbReference type="InterPro" id="IPR006330">
    <property type="entry name" value="Ado/ade_deaminase"/>
</dbReference>
<proteinExistence type="predicted"/>
<feature type="compositionally biased region" description="Low complexity" evidence="4">
    <location>
        <begin position="144"/>
        <end position="159"/>
    </location>
</feature>
<dbReference type="InterPro" id="IPR032466">
    <property type="entry name" value="Metal_Hydrolase"/>
</dbReference>
<keyword evidence="3" id="KW-0378">Hydrolase</keyword>
<dbReference type="SUPFAM" id="SSF51556">
    <property type="entry name" value="Metallo-dependent hydrolases"/>
    <property type="match status" value="1"/>
</dbReference>
<dbReference type="Gene3D" id="3.20.20.140">
    <property type="entry name" value="Metal-dependent hydrolases"/>
    <property type="match status" value="1"/>
</dbReference>
<feature type="domain" description="Adenosine deaminase" evidence="5">
    <location>
        <begin position="429"/>
        <end position="698"/>
    </location>
</feature>
<dbReference type="InterPro" id="IPR001365">
    <property type="entry name" value="A_deaminase_dom"/>
</dbReference>
<feature type="region of interest" description="Disordered" evidence="4">
    <location>
        <begin position="140"/>
        <end position="163"/>
    </location>
</feature>
<evidence type="ECO:0000256" key="1">
    <source>
        <dbReference type="ARBA" id="ARBA00001947"/>
    </source>
</evidence>
<protein>
    <recommendedName>
        <fullName evidence="5">Adenosine deaminase domain-containing protein</fullName>
    </recommendedName>
</protein>
<feature type="compositionally biased region" description="Basic residues" evidence="4">
    <location>
        <begin position="56"/>
        <end position="65"/>
    </location>
</feature>
<dbReference type="PANTHER" id="PTHR11409:SF37">
    <property type="entry name" value="ADENOSINE DEAMINASE DOMAIN-CONTAINING PROTEIN"/>
    <property type="match status" value="1"/>
</dbReference>
<evidence type="ECO:0000256" key="3">
    <source>
        <dbReference type="ARBA" id="ARBA00022801"/>
    </source>
</evidence>
<evidence type="ECO:0000259" key="5">
    <source>
        <dbReference type="Pfam" id="PF00962"/>
    </source>
</evidence>
<comment type="cofactor">
    <cofactor evidence="1">
        <name>Zn(2+)</name>
        <dbReference type="ChEBI" id="CHEBI:29105"/>
    </cofactor>
</comment>
<keyword evidence="2" id="KW-0479">Metal-binding</keyword>
<evidence type="ECO:0000256" key="4">
    <source>
        <dbReference type="SAM" id="MobiDB-lite"/>
    </source>
</evidence>
<keyword evidence="7" id="KW-1185">Reference proteome</keyword>
<accession>A0ABP0AV33</accession>
<evidence type="ECO:0000256" key="2">
    <source>
        <dbReference type="ARBA" id="ARBA00022723"/>
    </source>
</evidence>
<feature type="region of interest" description="Disordered" evidence="4">
    <location>
        <begin position="1"/>
        <end position="82"/>
    </location>
</feature>
<gene>
    <name evidence="6" type="ORF">SEUCBS140593_001043</name>
</gene>
<comment type="caution">
    <text evidence="6">The sequence shown here is derived from an EMBL/GenBank/DDBJ whole genome shotgun (WGS) entry which is preliminary data.</text>
</comment>
<dbReference type="PANTHER" id="PTHR11409">
    <property type="entry name" value="ADENOSINE DEAMINASE"/>
    <property type="match status" value="1"/>
</dbReference>
<feature type="compositionally biased region" description="Low complexity" evidence="4">
    <location>
        <begin position="23"/>
        <end position="45"/>
    </location>
</feature>
<name>A0ABP0AV33_9PEZI</name>
<sequence>MSFFSLGRHKDNTSPAFRPDNYTPQSVHTSQSQTQQTSPQSPPRSLGQHFSERKRSSSFRRRLSKPQRLVTGSRDTPLPVVRRGTNNSIAINTGISTSPLAMTFDADPNAPAGSGLGAAAAAGAIAGAARAAEIAPYISPASPQHHQGQQQQHQLQKPQVKPEEPSIFSMGQEELAEEEEKYNKDRELIVKEEASMAFDYNCSVNATEAEKLADEVLIRLKKEDQDTVFETANKHNGYGNQQHDAFAGDHFLTNVKLIEDTKLFKAARHLPKGAHLHIHFNACLKPRVLLDLAEKQDRMFITSDLPLIFLSDENGTRDPKENFYLCEIQFSIMATGKEGDRGNLFDPNYKPRQTMRFKDFLADFPEGKGKEKQEKAMQWLEEKLVFCEKETYDIPQTANGAWDRFNGRTRMMKGLFNYVSVYKTYTEMFLQDLLDDNIQYAEIRPNFMTTNQLWNDEGTERVDNAGIVNLIVNACETFKAKHRDKNFDGIKIIYCTPRSFKKEMVKKALEECIKFKMRWPNYIAGFDLVGQESKGFPLSYFKSEFIMFRKECEKRNLDIPFLFHCGETLDMGTDVDGNLVDALLLNSKRIGHGFALPRHPHILNEMKKKNVCVEVCPISNEVLGLTPRIGGHAVYSLLAQNVPCTINSDNGTLFQSSLSHDFYQVLVGKADMGLFGWRQLAEWSLIHSCFNEADSKRARENWLKKWNDYVIWLLKEFDADNPATKTLLEKICPKEEGVTETKEKASL</sequence>